<evidence type="ECO:0000313" key="3">
    <source>
        <dbReference type="Proteomes" id="UP000184423"/>
    </source>
</evidence>
<dbReference type="Proteomes" id="UP000184423">
    <property type="component" value="Unassembled WGS sequence"/>
</dbReference>
<organism evidence="2 3">
    <name type="scientific">Caloramator proteoclasticus DSM 10124</name>
    <dbReference type="NCBI Taxonomy" id="1121262"/>
    <lineage>
        <taxon>Bacteria</taxon>
        <taxon>Bacillati</taxon>
        <taxon>Bacillota</taxon>
        <taxon>Clostridia</taxon>
        <taxon>Eubacteriales</taxon>
        <taxon>Clostridiaceae</taxon>
        <taxon>Caloramator</taxon>
    </lineage>
</organism>
<dbReference type="AlphaFoldDB" id="A0A1M5AFC3"/>
<sequence>MQQTIPLHSFNPTDEERHKMLKFLLKLDNRLNDFDDIIKLMSPPEDIETICSKLQGKGIKVAVIGAGSAGLCAGYELNRIGCDITIFEASKRVGGRIKTHYFDKDSNQLAELGAMRIGIAHETVWNYIKKFKLKTRPFISKSYSSLFYIRDSHALNEPSAKSIMENIYPKFKLSKLEKKVTPSKLISQMYNKYFYNLTSNEKTELIKIKQNYSHKIREIQNLSLRQAYENTNLSQDAISMISYLSSLEADLLHISLYEILGELYTVDFAYNYTIEGGMINLPLSFYNQLISSDGPGKVQFKFGHLVNSIIKSPYRDKIILEVTDLNDKNVYYREFDYVVCCIPFSSLRRLKILPNFSTLKMQAINELNYEIGQKTFLYLKERFWEKDTPISGTTLTDLITISTLYGSDHMEAIPNKLFEYRLIENTSYKIPGVLLASYNWHQNAIRLGSQPELIKIKEVSNCIESIHKLPENYIEDNIIDYSTILWSNIPFIWGGVSLLTPGQKELFLYEATLPEMNNRVFFAGEHVSTKHGWQQGSYQSAMLCANNIAKSIRQRD</sequence>
<dbReference type="EMBL" id="FQVG01000051">
    <property type="protein sequence ID" value="SHF28990.1"/>
    <property type="molecule type" value="Genomic_DNA"/>
</dbReference>
<keyword evidence="3" id="KW-1185">Reference proteome</keyword>
<dbReference type="Gene3D" id="1.20.1440.240">
    <property type="match status" value="1"/>
</dbReference>
<dbReference type="Gene3D" id="3.90.660.10">
    <property type="match status" value="1"/>
</dbReference>
<dbReference type="SUPFAM" id="SSF54373">
    <property type="entry name" value="FAD-linked reductases, C-terminal domain"/>
    <property type="match status" value="1"/>
</dbReference>
<gene>
    <name evidence="2" type="ORF">SAMN02746091_02182</name>
</gene>
<dbReference type="Pfam" id="PF01593">
    <property type="entry name" value="Amino_oxidase"/>
    <property type="match status" value="1"/>
</dbReference>
<reference evidence="3" key="1">
    <citation type="submission" date="2016-11" db="EMBL/GenBank/DDBJ databases">
        <authorList>
            <person name="Varghese N."/>
            <person name="Submissions S."/>
        </authorList>
    </citation>
    <scope>NUCLEOTIDE SEQUENCE [LARGE SCALE GENOMIC DNA]</scope>
    <source>
        <strain evidence="3">DSM 10124</strain>
    </source>
</reference>
<dbReference type="GO" id="GO:0016491">
    <property type="term" value="F:oxidoreductase activity"/>
    <property type="evidence" value="ECO:0007669"/>
    <property type="project" value="InterPro"/>
</dbReference>
<proteinExistence type="predicted"/>
<dbReference type="PANTHER" id="PTHR10742:SF410">
    <property type="entry name" value="LYSINE-SPECIFIC HISTONE DEMETHYLASE 2"/>
    <property type="match status" value="1"/>
</dbReference>
<dbReference type="InterPro" id="IPR036188">
    <property type="entry name" value="FAD/NAD-bd_sf"/>
</dbReference>
<feature type="domain" description="Amine oxidase" evidence="1">
    <location>
        <begin position="69"/>
        <end position="548"/>
    </location>
</feature>
<accession>A0A1M5AFC3</accession>
<dbReference type="InterPro" id="IPR050281">
    <property type="entry name" value="Flavin_monoamine_oxidase"/>
</dbReference>
<dbReference type="InterPro" id="IPR002937">
    <property type="entry name" value="Amino_oxidase"/>
</dbReference>
<dbReference type="PANTHER" id="PTHR10742">
    <property type="entry name" value="FLAVIN MONOAMINE OXIDASE"/>
    <property type="match status" value="1"/>
</dbReference>
<evidence type="ECO:0000313" key="2">
    <source>
        <dbReference type="EMBL" id="SHF28990.1"/>
    </source>
</evidence>
<dbReference type="Gene3D" id="3.50.50.60">
    <property type="entry name" value="FAD/NAD(P)-binding domain"/>
    <property type="match status" value="1"/>
</dbReference>
<dbReference type="RefSeq" id="WP_073249664.1">
    <property type="nucleotide sequence ID" value="NZ_FQVG01000051.1"/>
</dbReference>
<dbReference type="PRINTS" id="PR00419">
    <property type="entry name" value="ADXRDTASE"/>
</dbReference>
<dbReference type="SUPFAM" id="SSF51905">
    <property type="entry name" value="FAD/NAD(P)-binding domain"/>
    <property type="match status" value="1"/>
</dbReference>
<evidence type="ECO:0000259" key="1">
    <source>
        <dbReference type="Pfam" id="PF01593"/>
    </source>
</evidence>
<protein>
    <submittedName>
        <fullName evidence="2">Monoamine oxidase</fullName>
    </submittedName>
</protein>
<name>A0A1M5AFC3_9CLOT</name>